<protein>
    <submittedName>
        <fullName evidence="2">Uncharacterized protein</fullName>
    </submittedName>
</protein>
<accession>A0A162NMU6</accession>
<reference evidence="2 3" key="1">
    <citation type="submission" date="2016-03" db="EMBL/GenBank/DDBJ databases">
        <title>EvidentialGene: Evidence-directed Construction of Genes on Genomes.</title>
        <authorList>
            <person name="Gilbert D.G."/>
            <person name="Choi J.-H."/>
            <person name="Mockaitis K."/>
            <person name="Colbourne J."/>
            <person name="Pfrender M."/>
        </authorList>
    </citation>
    <scope>NUCLEOTIDE SEQUENCE [LARGE SCALE GENOMIC DNA]</scope>
    <source>
        <strain evidence="2 3">Xinb3</strain>
        <tissue evidence="2">Complete organism</tissue>
    </source>
</reference>
<feature type="region of interest" description="Disordered" evidence="1">
    <location>
        <begin position="197"/>
        <end position="222"/>
    </location>
</feature>
<feature type="compositionally biased region" description="Basic and acidic residues" evidence="1">
    <location>
        <begin position="254"/>
        <end position="274"/>
    </location>
</feature>
<dbReference type="AlphaFoldDB" id="A0A162NMU6"/>
<evidence type="ECO:0000313" key="3">
    <source>
        <dbReference type="Proteomes" id="UP000076858"/>
    </source>
</evidence>
<proteinExistence type="predicted"/>
<gene>
    <name evidence="2" type="ORF">APZ42_016120</name>
</gene>
<sequence length="684" mass="76589">MEDCHDNDTRQRAKLPIIPIPEETETLENESPMANEMDQRLPPLAIPSSATGIAAQGAETDDTSQHLSPVGPSWVERQVAKVRQRKLWAFRQQQQQIQQKMDHPPPRAVLKRSVSLVVNVPDDESDRDSLDEEEDDQSQIELDEIARHESLVWQVMLDKNELLDPPDEPSIDYAGWPNFPARLAVSIQKRQQRLKERRAHRKEKNMNCNGGERRNANNSFIRRKRFGNRLSMALIRQRKSKINESLFLSNGQHPTDRLANDRQPDKTNAEEKFDPAPIVHNPKPEDSGQQHSSDTISLQISECPDEIAGNLSSIHPDVVATIASGKEVNKIWTAVATANPPDAINEEDVTQPTMECASISQETIEADVYYHVEGLNPVADSLAKEADGKRYETAASAFRLSSACGRQEEITDESISDVTVDDGPHLIDQSNDTSDAIPTRGKKREAGMASRPDAIPPEMSVTDQIEYRIASALQNCDGTNKDSPVRRRRPAYCSAWPLLISNQNSDVIPPAVATVSYWNNFQDPTSEKVHQAKSAIPSASTTFHPSPENDPTHPGDSVMMKNALDKKTKDAHNVSRLLSPSRSSVPTQTEPQSIYDHQEFWPPEAAKLSDPIDVKELREAANECQCLHRAVLTCLLPEAAETLANLELIRRQLKRARIRRQESEHQRQPLQARRDVSSAIDPNT</sequence>
<feature type="region of interest" description="Disordered" evidence="1">
    <location>
        <begin position="528"/>
        <end position="559"/>
    </location>
</feature>
<organism evidence="2 3">
    <name type="scientific">Daphnia magna</name>
    <dbReference type="NCBI Taxonomy" id="35525"/>
    <lineage>
        <taxon>Eukaryota</taxon>
        <taxon>Metazoa</taxon>
        <taxon>Ecdysozoa</taxon>
        <taxon>Arthropoda</taxon>
        <taxon>Crustacea</taxon>
        <taxon>Branchiopoda</taxon>
        <taxon>Diplostraca</taxon>
        <taxon>Cladocera</taxon>
        <taxon>Anomopoda</taxon>
        <taxon>Daphniidae</taxon>
        <taxon>Daphnia</taxon>
    </lineage>
</organism>
<feature type="compositionally biased region" description="Basic and acidic residues" evidence="1">
    <location>
        <begin position="659"/>
        <end position="676"/>
    </location>
</feature>
<feature type="compositionally biased region" description="Basic and acidic residues" evidence="1">
    <location>
        <begin position="1"/>
        <end position="11"/>
    </location>
</feature>
<evidence type="ECO:0000256" key="1">
    <source>
        <dbReference type="SAM" id="MobiDB-lite"/>
    </source>
</evidence>
<evidence type="ECO:0000313" key="2">
    <source>
        <dbReference type="EMBL" id="KZS18126.1"/>
    </source>
</evidence>
<feature type="region of interest" description="Disordered" evidence="1">
    <location>
        <begin position="1"/>
        <end position="72"/>
    </location>
</feature>
<dbReference type="EMBL" id="LRGB01000568">
    <property type="protein sequence ID" value="KZS18126.1"/>
    <property type="molecule type" value="Genomic_DNA"/>
</dbReference>
<dbReference type="Proteomes" id="UP000076858">
    <property type="component" value="Unassembled WGS sequence"/>
</dbReference>
<comment type="caution">
    <text evidence="2">The sequence shown here is derived from an EMBL/GenBank/DDBJ whole genome shotgun (WGS) entry which is preliminary data.</text>
</comment>
<feature type="region of interest" description="Disordered" evidence="1">
    <location>
        <begin position="246"/>
        <end position="295"/>
    </location>
</feature>
<keyword evidence="3" id="KW-1185">Reference proteome</keyword>
<dbReference type="OrthoDB" id="10436492at2759"/>
<name>A0A162NMU6_9CRUS</name>
<feature type="region of interest" description="Disordered" evidence="1">
    <location>
        <begin position="658"/>
        <end position="684"/>
    </location>
</feature>
<feature type="region of interest" description="Disordered" evidence="1">
    <location>
        <begin position="418"/>
        <end position="456"/>
    </location>
</feature>